<dbReference type="SMART" id="SM00367">
    <property type="entry name" value="LRR_CC"/>
    <property type="match status" value="12"/>
</dbReference>
<dbReference type="GO" id="GO:0019005">
    <property type="term" value="C:SCF ubiquitin ligase complex"/>
    <property type="evidence" value="ECO:0007669"/>
    <property type="project" value="TreeGrafter"/>
</dbReference>
<dbReference type="InterPro" id="IPR032675">
    <property type="entry name" value="LRR_dom_sf"/>
</dbReference>
<sequence length="773" mass="84479">MRPALAPTLETEASRSGVSSDQDDSRSSSTDSPLPADNEESDFFLGANDSQSSIGVNNFQDMHVEDRCWPPVNRLPNEILISIFAKLGTPADLFSCMLVSKRWTRNAVDLLWHRPACTNWKSHHTICQTLEAPKPFFNYRDFIKRLNLAALADRISDGSVTSLYVCTRIERLTLTNCRGLTDAGIIGLVENNTNLLALDVSNDKNITDQSIYTIAEHCKRLQGLNISGCDSVSNDSMEVLAKSCKYIKRLKLNDCTQIRDSAVLAFADNCPNILEIDLNQCGHVGNGAVTALMAKGTCLRELRLAFCSLVDDHAFTSLPASQMFDHLRILDLTCCTRLTDSGVKKIIDAAPRLRNLVLAKCRLITNSSLVDIARLGKNLHYLHLGHCANITDEGVKTLVTHCNRIRYIDLGCCTNLTDESVKRLAVLPKLKRIGLVKCNSITDESIYTLAEIATRPRVRRDANGLFIGGEYYTSNLERIHLSYCVNLTLKSILKLLHACPRLSHLSLTGVPAFQGDEFAPFCREAPPEFTNHQRNVFCVFSGQQVSNFRSFLLSADQFKDLRESLEPRHHSRGRQVSNQAHPATASALPTAFEETYDDEMGDDNDDFEGIYPTNMLPNAQPNNGFVGNGFQGHGNLPSMAHSLPTLPGIDALPWDLPNSLAVDGTGFHPGGFAAQHNTQRLQSQQGSFAAQNSTQGHQFQQSPLPTLASLIGNQGAYANSSMSAFGVPQASVAGPATAGPRQASTASAATATEASTAQMHQQADADEQPSMTG</sequence>
<feature type="region of interest" description="Disordered" evidence="1">
    <location>
        <begin position="1"/>
        <end position="42"/>
    </location>
</feature>
<dbReference type="PANTHER" id="PTHR13318">
    <property type="entry name" value="PARTNER OF PAIRED, ISOFORM B-RELATED"/>
    <property type="match status" value="1"/>
</dbReference>
<comment type="caution">
    <text evidence="4">The sequence shown here is derived from an EMBL/GenBank/DDBJ whole genome shotgun (WGS) entry which is preliminary data.</text>
</comment>
<dbReference type="OrthoDB" id="10257471at2759"/>
<dbReference type="InterPro" id="IPR057207">
    <property type="entry name" value="FBXL15_LRR"/>
</dbReference>
<evidence type="ECO:0000256" key="1">
    <source>
        <dbReference type="SAM" id="MobiDB-lite"/>
    </source>
</evidence>
<feature type="domain" description="F-box" evidence="2">
    <location>
        <begin position="73"/>
        <end position="116"/>
    </location>
</feature>
<protein>
    <submittedName>
        <fullName evidence="4">Cyclin-like F-box</fullName>
    </submittedName>
</protein>
<dbReference type="AlphaFoldDB" id="A0A168G1R3"/>
<proteinExistence type="predicted"/>
<feature type="region of interest" description="Disordered" evidence="1">
    <location>
        <begin position="670"/>
        <end position="701"/>
    </location>
</feature>
<reference evidence="4 5" key="1">
    <citation type="journal article" date="2016" name="Genome Biol. Evol.">
        <title>Divergent and convergent evolution of fungal pathogenicity.</title>
        <authorList>
            <person name="Shang Y."/>
            <person name="Xiao G."/>
            <person name="Zheng P."/>
            <person name="Cen K."/>
            <person name="Zhan S."/>
            <person name="Wang C."/>
        </authorList>
    </citation>
    <scope>NUCLEOTIDE SEQUENCE [LARGE SCALE GENOMIC DNA]</scope>
    <source>
        <strain evidence="4 5">RCEF 1005</strain>
    </source>
</reference>
<feature type="region of interest" description="Disordered" evidence="1">
    <location>
        <begin position="566"/>
        <end position="585"/>
    </location>
</feature>
<dbReference type="GO" id="GO:0031146">
    <property type="term" value="P:SCF-dependent proteasomal ubiquitin-dependent protein catabolic process"/>
    <property type="evidence" value="ECO:0007669"/>
    <property type="project" value="TreeGrafter"/>
</dbReference>
<feature type="compositionally biased region" description="Polar residues" evidence="1">
    <location>
        <begin position="675"/>
        <end position="701"/>
    </location>
</feature>
<organism evidence="4 5">
    <name type="scientific">Akanthomyces lecanii RCEF 1005</name>
    <dbReference type="NCBI Taxonomy" id="1081108"/>
    <lineage>
        <taxon>Eukaryota</taxon>
        <taxon>Fungi</taxon>
        <taxon>Dikarya</taxon>
        <taxon>Ascomycota</taxon>
        <taxon>Pezizomycotina</taxon>
        <taxon>Sordariomycetes</taxon>
        <taxon>Hypocreomycetidae</taxon>
        <taxon>Hypocreales</taxon>
        <taxon>Cordycipitaceae</taxon>
        <taxon>Akanthomyces</taxon>
        <taxon>Cordyceps confragosa</taxon>
    </lineage>
</organism>
<gene>
    <name evidence="4" type="ORF">LEL_05588</name>
</gene>
<dbReference type="InterPro" id="IPR001810">
    <property type="entry name" value="F-box_dom"/>
</dbReference>
<dbReference type="Pfam" id="PF12937">
    <property type="entry name" value="F-box-like"/>
    <property type="match status" value="1"/>
</dbReference>
<dbReference type="InterPro" id="IPR006553">
    <property type="entry name" value="Leu-rich_rpt_Cys-con_subtyp"/>
</dbReference>
<name>A0A168G1R3_CORDF</name>
<evidence type="ECO:0000313" key="4">
    <source>
        <dbReference type="EMBL" id="OAA75904.1"/>
    </source>
</evidence>
<feature type="region of interest" description="Disordered" evidence="1">
    <location>
        <begin position="732"/>
        <end position="773"/>
    </location>
</feature>
<evidence type="ECO:0000259" key="3">
    <source>
        <dbReference type="Pfam" id="PF25372"/>
    </source>
</evidence>
<dbReference type="Pfam" id="PF25372">
    <property type="entry name" value="DUF7885"/>
    <property type="match status" value="1"/>
</dbReference>
<dbReference type="EMBL" id="AZHF01000004">
    <property type="protein sequence ID" value="OAA75904.1"/>
    <property type="molecule type" value="Genomic_DNA"/>
</dbReference>
<dbReference type="Gene3D" id="3.80.10.10">
    <property type="entry name" value="Ribonuclease Inhibitor"/>
    <property type="match status" value="3"/>
</dbReference>
<dbReference type="Proteomes" id="UP000076881">
    <property type="component" value="Unassembled WGS sequence"/>
</dbReference>
<dbReference type="SUPFAM" id="SSF81383">
    <property type="entry name" value="F-box domain"/>
    <property type="match status" value="1"/>
</dbReference>
<evidence type="ECO:0000259" key="2">
    <source>
        <dbReference type="Pfam" id="PF12937"/>
    </source>
</evidence>
<dbReference type="SUPFAM" id="SSF52047">
    <property type="entry name" value="RNI-like"/>
    <property type="match status" value="1"/>
</dbReference>
<dbReference type="STRING" id="1081108.A0A168G1R3"/>
<feature type="domain" description="F-box/LRR-repeat protein 15-like leucin rich repeat" evidence="3">
    <location>
        <begin position="204"/>
        <end position="428"/>
    </location>
</feature>
<evidence type="ECO:0000313" key="5">
    <source>
        <dbReference type="Proteomes" id="UP000076881"/>
    </source>
</evidence>
<feature type="compositionally biased region" description="Low complexity" evidence="1">
    <location>
        <begin position="743"/>
        <end position="757"/>
    </location>
</feature>
<keyword evidence="5" id="KW-1185">Reference proteome</keyword>
<accession>A0A168G1R3</accession>
<dbReference type="InterPro" id="IPR036047">
    <property type="entry name" value="F-box-like_dom_sf"/>
</dbReference>